<dbReference type="EMBL" id="BT148345">
    <property type="protein sequence ID" value="AFK48139.1"/>
    <property type="molecule type" value="mRNA"/>
</dbReference>
<proteinExistence type="evidence at transcript level"/>
<protein>
    <submittedName>
        <fullName evidence="1">Uncharacterized protein</fullName>
    </submittedName>
</protein>
<dbReference type="AlphaFoldDB" id="I3T6J7"/>
<evidence type="ECO:0000313" key="1">
    <source>
        <dbReference type="EMBL" id="AFK48139.1"/>
    </source>
</evidence>
<organism evidence="1">
    <name type="scientific">Medicago truncatula</name>
    <name type="common">Barrel medic</name>
    <name type="synonym">Medicago tribuloides</name>
    <dbReference type="NCBI Taxonomy" id="3880"/>
    <lineage>
        <taxon>Eukaryota</taxon>
        <taxon>Viridiplantae</taxon>
        <taxon>Streptophyta</taxon>
        <taxon>Embryophyta</taxon>
        <taxon>Tracheophyta</taxon>
        <taxon>Spermatophyta</taxon>
        <taxon>Magnoliopsida</taxon>
        <taxon>eudicotyledons</taxon>
        <taxon>Gunneridae</taxon>
        <taxon>Pentapetalae</taxon>
        <taxon>rosids</taxon>
        <taxon>fabids</taxon>
        <taxon>Fabales</taxon>
        <taxon>Fabaceae</taxon>
        <taxon>Papilionoideae</taxon>
        <taxon>50 kb inversion clade</taxon>
        <taxon>NPAAA clade</taxon>
        <taxon>Hologalegina</taxon>
        <taxon>IRL clade</taxon>
        <taxon>Trifolieae</taxon>
        <taxon>Medicago</taxon>
    </lineage>
</organism>
<reference evidence="1" key="1">
    <citation type="submission" date="2012-05" db="EMBL/GenBank/DDBJ databases">
        <authorList>
            <person name="Krishnakumar V."/>
            <person name="Cheung F."/>
            <person name="Xiao Y."/>
            <person name="Chan A."/>
            <person name="Moskal W.A."/>
            <person name="Town C.D."/>
        </authorList>
    </citation>
    <scope>NUCLEOTIDE SEQUENCE</scope>
</reference>
<accession>I3T6J7</accession>
<name>I3T6J7_MEDTR</name>
<sequence length="31" mass="3797">MVGFQTDRMMLWMSIIHTLGWLDFHFLNILE</sequence>